<name>A0ABT0B0C0_9SPHN</name>
<feature type="domain" description="FecR protein" evidence="2">
    <location>
        <begin position="109"/>
        <end position="199"/>
    </location>
</feature>
<evidence type="ECO:0000313" key="4">
    <source>
        <dbReference type="EMBL" id="MCJ2178460.1"/>
    </source>
</evidence>
<feature type="transmembrane region" description="Helical" evidence="1">
    <location>
        <begin position="85"/>
        <end position="103"/>
    </location>
</feature>
<keyword evidence="1" id="KW-0472">Membrane</keyword>
<organism evidence="4 5">
    <name type="scientific">Novosphingobium album</name>
    <name type="common">ex Hu et al. 2023</name>
    <dbReference type="NCBI Taxonomy" id="2930093"/>
    <lineage>
        <taxon>Bacteria</taxon>
        <taxon>Pseudomonadati</taxon>
        <taxon>Pseudomonadota</taxon>
        <taxon>Alphaproteobacteria</taxon>
        <taxon>Sphingomonadales</taxon>
        <taxon>Sphingomonadaceae</taxon>
        <taxon>Novosphingobium</taxon>
    </lineage>
</organism>
<dbReference type="PANTHER" id="PTHR30273">
    <property type="entry name" value="PERIPLASMIC SIGNAL SENSOR AND SIGMA FACTOR ACTIVATOR FECR-RELATED"/>
    <property type="match status" value="1"/>
</dbReference>
<evidence type="ECO:0000313" key="5">
    <source>
        <dbReference type="Proteomes" id="UP001162880"/>
    </source>
</evidence>
<keyword evidence="1" id="KW-1133">Transmembrane helix</keyword>
<protein>
    <submittedName>
        <fullName evidence="4">FecR domain-containing protein</fullName>
    </submittedName>
</protein>
<keyword evidence="1" id="KW-0812">Transmembrane</keyword>
<dbReference type="PANTHER" id="PTHR30273:SF2">
    <property type="entry name" value="PROTEIN FECR"/>
    <property type="match status" value="1"/>
</dbReference>
<dbReference type="PIRSF" id="PIRSF018266">
    <property type="entry name" value="FecR"/>
    <property type="match status" value="1"/>
</dbReference>
<dbReference type="EMBL" id="JALHLE010000009">
    <property type="protein sequence ID" value="MCJ2178460.1"/>
    <property type="molecule type" value="Genomic_DNA"/>
</dbReference>
<proteinExistence type="predicted"/>
<reference evidence="4" key="1">
    <citation type="submission" date="2022-03" db="EMBL/GenBank/DDBJ databases">
        <title>Identification of a novel bacterium isolated from mangrove sediments.</title>
        <authorList>
            <person name="Pan X."/>
        </authorList>
    </citation>
    <scope>NUCLEOTIDE SEQUENCE</scope>
    <source>
        <strain evidence="4">B2580</strain>
    </source>
</reference>
<evidence type="ECO:0000259" key="3">
    <source>
        <dbReference type="Pfam" id="PF16220"/>
    </source>
</evidence>
<dbReference type="RefSeq" id="WP_243992531.1">
    <property type="nucleotide sequence ID" value="NZ_JALHLE010000009.1"/>
</dbReference>
<evidence type="ECO:0000259" key="2">
    <source>
        <dbReference type="Pfam" id="PF04773"/>
    </source>
</evidence>
<sequence>MIEQQAADYFLAQVTDPTPELKREIDEWLGGNPAHAVAYARAARAWDMTADLSLSSIDGTVHASDRVNETRWLDFEDKMFTRRRVLAAGAAAGIAGAVGLGVWHGRRGIATAVGEVRDVTLPDGSIMHLNTDSRVVVAYSGKRRLIQLLAGEAYFDVARNPDRPFDVEVNGSTVRALGTAFNLRVLSELVELTVTHGLVGVHTSEGRTGKVPAGDGAYIKPQDVVVASLRKDEVEQRTLWRSNVIELNGESLGQAIAEFNRYRAVPIVIGDRRLSALRVGGRFRTDEADQFLTALKQTLPLDVIRQDDGGVLLIYQPPAESGESAVP</sequence>
<gene>
    <name evidence="4" type="ORF">MTR64_07785</name>
</gene>
<comment type="caution">
    <text evidence="4">The sequence shown here is derived from an EMBL/GenBank/DDBJ whole genome shotgun (WGS) entry which is preliminary data.</text>
</comment>
<dbReference type="InterPro" id="IPR032623">
    <property type="entry name" value="FecR_N"/>
</dbReference>
<dbReference type="InterPro" id="IPR006860">
    <property type="entry name" value="FecR"/>
</dbReference>
<dbReference type="Gene3D" id="2.60.120.1440">
    <property type="match status" value="1"/>
</dbReference>
<dbReference type="Gene3D" id="3.55.50.30">
    <property type="match status" value="1"/>
</dbReference>
<dbReference type="Proteomes" id="UP001162880">
    <property type="component" value="Unassembled WGS sequence"/>
</dbReference>
<dbReference type="InterPro" id="IPR012373">
    <property type="entry name" value="Ferrdict_sens_TM"/>
</dbReference>
<accession>A0ABT0B0C0</accession>
<dbReference type="Pfam" id="PF16220">
    <property type="entry name" value="DUF4880"/>
    <property type="match status" value="1"/>
</dbReference>
<evidence type="ECO:0000256" key="1">
    <source>
        <dbReference type="SAM" id="Phobius"/>
    </source>
</evidence>
<dbReference type="Pfam" id="PF04773">
    <property type="entry name" value="FecR"/>
    <property type="match status" value="1"/>
</dbReference>
<feature type="domain" description="FecR N-terminal" evidence="3">
    <location>
        <begin position="4"/>
        <end position="44"/>
    </location>
</feature>
<keyword evidence="5" id="KW-1185">Reference proteome</keyword>